<evidence type="ECO:0000313" key="13">
    <source>
        <dbReference type="EMBL" id="RUL60122.1"/>
    </source>
</evidence>
<evidence type="ECO:0000256" key="4">
    <source>
        <dbReference type="ARBA" id="ARBA00022475"/>
    </source>
</evidence>
<keyword evidence="7" id="KW-0479">Metal-binding</keyword>
<feature type="transmembrane region" description="Helical" evidence="12">
    <location>
        <begin position="292"/>
        <end position="312"/>
    </location>
</feature>
<keyword evidence="9 12" id="KW-1133">Transmembrane helix</keyword>
<dbReference type="OrthoDB" id="9776710at2"/>
<keyword evidence="3" id="KW-0813">Transport</keyword>
<sequence>MTYDFLQHYWWFLISLLGALLVFLMFVQGGNSLLFTLGKTAEERRMMINSTGRKWEITFTTLVTFGGAFFASFPLFYSTSFGGAYWLWMLILFSFVLQAVSYEFQNKIGNILGTKTFQWFLVMNGVLGPVLLGGAVATFFDGSNFLVAKQNFTDGIEPVISSWANASHGLDALLDPWNIILGLAVFFLARILGNLYFMNNIKDEAIERRCHANLLVDAVPFLILFVAFLVRTVLKDGYAFDPATGVIFMEPMKYLNNLLSMWYLAVVLLIGVVLVLYGIIVPVIKKTYKKGIWFAGIGTVLTVLVLFLIAGWNGTAYYPSNADLQSSLTIQNSSSSEFTLRTMFYVSLLIPFVLAYIIYAWRSLDRKQITKEEISEDEAY</sequence>
<comment type="caution">
    <text evidence="13">The sequence shown here is derived from an EMBL/GenBank/DDBJ whole genome shotgun (WGS) entry which is preliminary data.</text>
</comment>
<comment type="similarity">
    <text evidence="2">Belongs to the cytochrome ubiquinol oxidase subunit 2 family.</text>
</comment>
<dbReference type="EMBL" id="RYYU01000001">
    <property type="protein sequence ID" value="RUL60122.1"/>
    <property type="molecule type" value="Genomic_DNA"/>
</dbReference>
<dbReference type="PANTHER" id="PTHR43141:SF5">
    <property type="entry name" value="CYTOCHROME BD-I UBIQUINOL OXIDASE SUBUNIT 2"/>
    <property type="match status" value="1"/>
</dbReference>
<evidence type="ECO:0000256" key="3">
    <source>
        <dbReference type="ARBA" id="ARBA00022448"/>
    </source>
</evidence>
<evidence type="ECO:0000256" key="12">
    <source>
        <dbReference type="SAM" id="Phobius"/>
    </source>
</evidence>
<evidence type="ECO:0000256" key="6">
    <source>
        <dbReference type="ARBA" id="ARBA00022692"/>
    </source>
</evidence>
<evidence type="ECO:0000313" key="14">
    <source>
        <dbReference type="Proteomes" id="UP000278983"/>
    </source>
</evidence>
<dbReference type="GO" id="GO:0070069">
    <property type="term" value="C:cytochrome complex"/>
    <property type="evidence" value="ECO:0007669"/>
    <property type="project" value="TreeGrafter"/>
</dbReference>
<dbReference type="GO" id="GO:0016682">
    <property type="term" value="F:oxidoreductase activity, acting on diphenols and related substances as donors, oxygen as acceptor"/>
    <property type="evidence" value="ECO:0007669"/>
    <property type="project" value="TreeGrafter"/>
</dbReference>
<keyword evidence="8" id="KW-0249">Electron transport</keyword>
<keyword evidence="5" id="KW-0349">Heme</keyword>
<feature type="transmembrane region" description="Helical" evidence="12">
    <location>
        <begin position="261"/>
        <end position="280"/>
    </location>
</feature>
<dbReference type="GO" id="GO:0046872">
    <property type="term" value="F:metal ion binding"/>
    <property type="evidence" value="ECO:0007669"/>
    <property type="project" value="UniProtKB-KW"/>
</dbReference>
<evidence type="ECO:0000256" key="10">
    <source>
        <dbReference type="ARBA" id="ARBA00023004"/>
    </source>
</evidence>
<keyword evidence="6 12" id="KW-0812">Transmembrane</keyword>
<evidence type="ECO:0000256" key="1">
    <source>
        <dbReference type="ARBA" id="ARBA00004651"/>
    </source>
</evidence>
<feature type="transmembrane region" description="Helical" evidence="12">
    <location>
        <begin position="342"/>
        <end position="361"/>
    </location>
</feature>
<feature type="transmembrane region" description="Helical" evidence="12">
    <location>
        <begin position="177"/>
        <end position="198"/>
    </location>
</feature>
<feature type="transmembrane region" description="Helical" evidence="12">
    <location>
        <begin position="12"/>
        <end position="37"/>
    </location>
</feature>
<dbReference type="GO" id="GO:0005886">
    <property type="term" value="C:plasma membrane"/>
    <property type="evidence" value="ECO:0007669"/>
    <property type="project" value="UniProtKB-SubCell"/>
</dbReference>
<gene>
    <name evidence="13" type="ORF">EHV08_10455</name>
</gene>
<dbReference type="Pfam" id="PF02322">
    <property type="entry name" value="Cyt_bd_oxida_II"/>
    <property type="match status" value="1"/>
</dbReference>
<evidence type="ECO:0000256" key="5">
    <source>
        <dbReference type="ARBA" id="ARBA00022617"/>
    </source>
</evidence>
<comment type="subcellular location">
    <subcellularLocation>
        <location evidence="1">Cell membrane</location>
        <topology evidence="1">Multi-pass membrane protein</topology>
    </subcellularLocation>
</comment>
<reference evidence="13 14" key="1">
    <citation type="submission" date="2018-12" db="EMBL/GenBank/DDBJ databases">
        <title>Genome sequencing of Prevotella sp. KCOM 3155 (= JS262).</title>
        <authorList>
            <person name="Kook J.-K."/>
            <person name="Park S.-N."/>
            <person name="Lim Y.K."/>
        </authorList>
    </citation>
    <scope>NUCLEOTIDE SEQUENCE [LARGE SCALE GENOMIC DNA]</scope>
    <source>
        <strain evidence="13 14">KCOM 3155</strain>
    </source>
</reference>
<keyword evidence="10" id="KW-0408">Iron</keyword>
<dbReference type="InterPro" id="IPR003317">
    <property type="entry name" value="Cyt-d_oxidase_su2"/>
</dbReference>
<feature type="transmembrane region" description="Helical" evidence="12">
    <location>
        <begin position="210"/>
        <end position="230"/>
    </location>
</feature>
<name>A0A3S0WLB8_9BACT</name>
<feature type="transmembrane region" description="Helical" evidence="12">
    <location>
        <begin position="83"/>
        <end position="104"/>
    </location>
</feature>
<dbReference type="PANTHER" id="PTHR43141">
    <property type="entry name" value="CYTOCHROME BD2 SUBUNIT II"/>
    <property type="match status" value="1"/>
</dbReference>
<feature type="transmembrane region" description="Helical" evidence="12">
    <location>
        <begin position="57"/>
        <end position="77"/>
    </location>
</feature>
<evidence type="ECO:0000256" key="7">
    <source>
        <dbReference type="ARBA" id="ARBA00022723"/>
    </source>
</evidence>
<evidence type="ECO:0000256" key="9">
    <source>
        <dbReference type="ARBA" id="ARBA00022989"/>
    </source>
</evidence>
<dbReference type="GO" id="GO:0019646">
    <property type="term" value="P:aerobic electron transport chain"/>
    <property type="evidence" value="ECO:0007669"/>
    <property type="project" value="TreeGrafter"/>
</dbReference>
<dbReference type="RefSeq" id="WP_126679215.1">
    <property type="nucleotide sequence ID" value="NZ_RYYU01000001.1"/>
</dbReference>
<feature type="transmembrane region" description="Helical" evidence="12">
    <location>
        <begin position="116"/>
        <end position="140"/>
    </location>
</feature>
<evidence type="ECO:0000256" key="2">
    <source>
        <dbReference type="ARBA" id="ARBA00007543"/>
    </source>
</evidence>
<protein>
    <submittedName>
        <fullName evidence="13">Cytochrome d ubiquinol oxidase subunit II</fullName>
    </submittedName>
</protein>
<evidence type="ECO:0000256" key="8">
    <source>
        <dbReference type="ARBA" id="ARBA00022982"/>
    </source>
</evidence>
<keyword evidence="4" id="KW-1003">Cell membrane</keyword>
<dbReference type="GO" id="GO:0009055">
    <property type="term" value="F:electron transfer activity"/>
    <property type="evidence" value="ECO:0007669"/>
    <property type="project" value="TreeGrafter"/>
</dbReference>
<proteinExistence type="inferred from homology"/>
<organism evidence="13 14">
    <name type="scientific">Prevotella koreensis</name>
    <dbReference type="NCBI Taxonomy" id="2490854"/>
    <lineage>
        <taxon>Bacteria</taxon>
        <taxon>Pseudomonadati</taxon>
        <taxon>Bacteroidota</taxon>
        <taxon>Bacteroidia</taxon>
        <taxon>Bacteroidales</taxon>
        <taxon>Prevotellaceae</taxon>
        <taxon>Prevotella</taxon>
    </lineage>
</organism>
<dbReference type="AlphaFoldDB" id="A0A3S0WLB8"/>
<keyword evidence="14" id="KW-1185">Reference proteome</keyword>
<accession>A0A3S0WLB8</accession>
<evidence type="ECO:0000256" key="11">
    <source>
        <dbReference type="ARBA" id="ARBA00023136"/>
    </source>
</evidence>
<dbReference type="Proteomes" id="UP000278983">
    <property type="component" value="Unassembled WGS sequence"/>
</dbReference>
<keyword evidence="11 12" id="KW-0472">Membrane</keyword>